<dbReference type="Gene3D" id="1.25.10.10">
    <property type="entry name" value="Leucine-rich Repeat Variant"/>
    <property type="match status" value="1"/>
</dbReference>
<dbReference type="KEGG" id="pvac:HC248_00063"/>
<name>A0A6H2H4K2_9BURK</name>
<dbReference type="Proteomes" id="UP000502041">
    <property type="component" value="Chromosome"/>
</dbReference>
<dbReference type="InterPro" id="IPR011989">
    <property type="entry name" value="ARM-like"/>
</dbReference>
<evidence type="ECO:0000313" key="2">
    <source>
        <dbReference type="EMBL" id="QJC54801.1"/>
    </source>
</evidence>
<dbReference type="SUPFAM" id="SSF48371">
    <property type="entry name" value="ARM repeat"/>
    <property type="match status" value="1"/>
</dbReference>
<dbReference type="AlphaFoldDB" id="A0A6H2H4K2"/>
<keyword evidence="3" id="KW-1185">Reference proteome</keyword>
<accession>A0A6H2H4K2</accession>
<protein>
    <submittedName>
        <fullName evidence="2">Uncharacterized protein</fullName>
    </submittedName>
</protein>
<evidence type="ECO:0000313" key="3">
    <source>
        <dbReference type="Proteomes" id="UP000502041"/>
    </source>
</evidence>
<proteinExistence type="predicted"/>
<feature type="compositionally biased region" description="Basic and acidic residues" evidence="1">
    <location>
        <begin position="808"/>
        <end position="823"/>
    </location>
</feature>
<dbReference type="InterPro" id="IPR016024">
    <property type="entry name" value="ARM-type_fold"/>
</dbReference>
<reference evidence="2 3" key="1">
    <citation type="submission" date="2020-04" db="EMBL/GenBank/DDBJ databases">
        <title>Complete genome of a Psychrophilic, Marine, Gas Vacuolate Bacterium Polaromonas vacuolata KCTC 22033T.</title>
        <authorList>
            <person name="Hwang K."/>
            <person name="Kim K.M."/>
        </authorList>
    </citation>
    <scope>NUCLEOTIDE SEQUENCE [LARGE SCALE GENOMIC DNA]</scope>
    <source>
        <strain evidence="2 3">KCTC 22033</strain>
    </source>
</reference>
<feature type="region of interest" description="Disordered" evidence="1">
    <location>
        <begin position="803"/>
        <end position="823"/>
    </location>
</feature>
<dbReference type="EMBL" id="CP051461">
    <property type="protein sequence ID" value="QJC54801.1"/>
    <property type="molecule type" value="Genomic_DNA"/>
</dbReference>
<sequence>MNLLHTTVVINPTLRQKAERKISTIPSPVVIQSSPAIRTPTHQSSLVSQRNLSSYSVRLVTVVSNETKASSSSSSSRPDRTISSARTSLSLSINQNQSAQINPVELENLLKRSCVSQEERAVVYRELKGRMSEVVNAATAITQPKVARQAIELLMNLAANSESRKAFIWANFDVTELTAIVKLATTPGQLNAASIALLANLTNGSVIRTSQLWETLTKANDAAIVASATTTKPQRTAAMALLANLMTGSEARKAAIWASLEMTGYTNIITAVSTTGSPRTNLMALRLLSTLAEGSTTRTAALSASLGVTGRAGVLAVATTLGQPQVAAKALHLLVVLSLKSLAMQAELWATLGMTGRAAVVAAATNPEQPTVAKNALRFLDRLTLRANGVAAELWATLGAAGHAAVVAAVTNPTQPAMAYEALQLLISLAVNSDLRKTELWAALGDAGRESLVHAATTAGEPEVANNALELLQLLNVNPHINVAIWPLLQPRLAQLWVVAQQPIAFYSTTNFLFEQIRGDAQKIRQVLNALNAAIPAISMRRSIDTLRDWGEAASRQEPHQLALLTGIVQANTTPQKMAVFTAAVMSGINLLQRPLEDREALRDQLLAIPMAEGIDPGPYRQHMRLGFDAACSNTAAVIESQFLPAREKLQLLEIIYSLGEFLSTQTTQEELSKIRLITNISRDFKLQAIGLILNHGQAIEIQFKEILAWLKGEFKKDPHTVFTNPATLGDIGDEAIYALAEQRQQYLTLYQNFRPHMTCDFIQAEIAHINLSVLEKEMPADFGATLIFQLRQFLPIAMIDSDSDSDSDVKDDRQYDRKSESK</sequence>
<evidence type="ECO:0000256" key="1">
    <source>
        <dbReference type="SAM" id="MobiDB-lite"/>
    </source>
</evidence>
<gene>
    <name evidence="2" type="ORF">HC248_00063</name>
</gene>
<organism evidence="2 3">
    <name type="scientific">Polaromonas vacuolata</name>
    <dbReference type="NCBI Taxonomy" id="37448"/>
    <lineage>
        <taxon>Bacteria</taxon>
        <taxon>Pseudomonadati</taxon>
        <taxon>Pseudomonadota</taxon>
        <taxon>Betaproteobacteria</taxon>
        <taxon>Burkholderiales</taxon>
        <taxon>Comamonadaceae</taxon>
        <taxon>Polaromonas</taxon>
    </lineage>
</organism>